<keyword evidence="9" id="KW-1185">Reference proteome</keyword>
<sequence>STTPTKSSDEAMPSEGVEVFSNPLAPPSLSGHHGGHHSTSALTNEDFRKLLMTPRSGAPSVAPPSARSSSHSSKSTSSSIHSHRTSSLSRDHEDDDDGDEDDPWSRRRKKKRYYAKLKKMEEEREQELASKYRDRARERRDGLNPDYQSTDTLSATANYRAVGPTAEATNTAAERRKQAIQESKFLGGDMEHTHLVKGLDFALLQKVRSEIAEEDEENQELVSKKTKTKQKDMEEDDNADEIEFTTKLGQKIYKTLFRSRPAERNELFQPGRMAYVFDVEDEYAESDIPTTLIRSKADCPGIETQATLTTNDIVINKLTQILLYLRQGTRGGKKVKKKEKGKEKDKSEKQGQKIRGPGADDSIFGDIGDYDPTESTKEYEKKEKAKEREREKDRKKSKSSSSYFDKSSAGGDEEAQFNKKDVSAEEFAKSVTQTFAKKHHMEERAAWDSVDPKRRKKDRGSRKVKDVNYIPDSYSECYPGAADVPYDSDEEADYSKMDLGNKKGPIKRWDFETEEDYHSYMESREALPKAAFQFGIKMSEGRKTRRAGPKDEKAKLDRDWQKISQMLNKRKDEGIMTVSTTATTSIALRAKKGLFCHEQNINHFSCTGCNEAAALHVLNVGMTYNFVENVTSYKITRTDYSREVHSVNNLLWLL</sequence>
<evidence type="ECO:0000256" key="5">
    <source>
        <dbReference type="SAM" id="MobiDB-lite"/>
    </source>
</evidence>
<feature type="compositionally biased region" description="Low complexity" evidence="5">
    <location>
        <begin position="55"/>
        <end position="88"/>
    </location>
</feature>
<feature type="compositionally biased region" description="Basic and acidic residues" evidence="5">
    <location>
        <begin position="340"/>
        <end position="351"/>
    </location>
</feature>
<feature type="domain" description="RED-like N-terminal" evidence="7">
    <location>
        <begin position="109"/>
        <end position="339"/>
    </location>
</feature>
<comment type="caution">
    <text evidence="8">The sequence shown here is derived from an EMBL/GenBank/DDBJ whole genome shotgun (WGS) entry which is preliminary data.</text>
</comment>
<keyword evidence="4" id="KW-0539">Nucleus</keyword>
<feature type="region of interest" description="Disordered" evidence="5">
    <location>
        <begin position="212"/>
        <end position="237"/>
    </location>
</feature>
<feature type="compositionally biased region" description="Basic and acidic residues" evidence="5">
    <location>
        <begin position="440"/>
        <end position="452"/>
    </location>
</feature>
<dbReference type="InterPro" id="IPR039896">
    <property type="entry name" value="Red-like"/>
</dbReference>
<comment type="subcellular location">
    <subcellularLocation>
        <location evidence="1">Nucleus</location>
    </subcellularLocation>
</comment>
<feature type="compositionally biased region" description="Basic and acidic residues" evidence="5">
    <location>
        <begin position="118"/>
        <end position="143"/>
    </location>
</feature>
<organism evidence="8 9">
    <name type="scientific">Porites lobata</name>
    <dbReference type="NCBI Taxonomy" id="104759"/>
    <lineage>
        <taxon>Eukaryota</taxon>
        <taxon>Metazoa</taxon>
        <taxon>Cnidaria</taxon>
        <taxon>Anthozoa</taxon>
        <taxon>Hexacorallia</taxon>
        <taxon>Scleractinia</taxon>
        <taxon>Fungiina</taxon>
        <taxon>Poritidae</taxon>
        <taxon>Porites</taxon>
    </lineage>
</organism>
<evidence type="ECO:0000259" key="6">
    <source>
        <dbReference type="Pfam" id="PF07807"/>
    </source>
</evidence>
<evidence type="ECO:0000313" key="8">
    <source>
        <dbReference type="EMBL" id="CAH3112731.1"/>
    </source>
</evidence>
<proteinExistence type="inferred from homology"/>
<evidence type="ECO:0000313" key="9">
    <source>
        <dbReference type="Proteomes" id="UP001159405"/>
    </source>
</evidence>
<feature type="compositionally biased region" description="Basic and acidic residues" evidence="5">
    <location>
        <begin position="416"/>
        <end position="428"/>
    </location>
</feature>
<feature type="compositionally biased region" description="Polar residues" evidence="5">
    <location>
        <begin position="146"/>
        <end position="157"/>
    </location>
</feature>
<feature type="domain" description="Protein RED C-terminal" evidence="6">
    <location>
        <begin position="474"/>
        <end position="574"/>
    </location>
</feature>
<evidence type="ECO:0000256" key="1">
    <source>
        <dbReference type="ARBA" id="ARBA00004123"/>
    </source>
</evidence>
<feature type="compositionally biased region" description="Basic and acidic residues" evidence="5">
    <location>
        <begin position="374"/>
        <end position="394"/>
    </location>
</feature>
<feature type="region of interest" description="Disordered" evidence="5">
    <location>
        <begin position="333"/>
        <end position="465"/>
    </location>
</feature>
<dbReference type="Proteomes" id="UP001159405">
    <property type="component" value="Unassembled WGS sequence"/>
</dbReference>
<feature type="compositionally biased region" description="Low complexity" evidence="5">
    <location>
        <begin position="399"/>
        <end position="409"/>
    </location>
</feature>
<comment type="similarity">
    <text evidence="2">Belongs to the RED family.</text>
</comment>
<feature type="region of interest" description="Disordered" evidence="5">
    <location>
        <begin position="1"/>
        <end position="161"/>
    </location>
</feature>
<evidence type="ECO:0008006" key="10">
    <source>
        <dbReference type="Google" id="ProtNLM"/>
    </source>
</evidence>
<protein>
    <recommendedName>
        <fullName evidence="10">Protein Red</fullName>
    </recommendedName>
</protein>
<keyword evidence="3" id="KW-0677">Repeat</keyword>
<feature type="compositionally biased region" description="Low complexity" evidence="5">
    <location>
        <begin position="27"/>
        <end position="43"/>
    </location>
</feature>
<accession>A0ABN8NP31</accession>
<dbReference type="Pfam" id="PF07808">
    <property type="entry name" value="RED_N"/>
    <property type="match status" value="1"/>
</dbReference>
<evidence type="ECO:0000256" key="4">
    <source>
        <dbReference type="ARBA" id="ARBA00023242"/>
    </source>
</evidence>
<feature type="non-terminal residue" evidence="8">
    <location>
        <position position="654"/>
    </location>
</feature>
<feature type="non-terminal residue" evidence="8">
    <location>
        <position position="1"/>
    </location>
</feature>
<name>A0ABN8NP31_9CNID</name>
<dbReference type="InterPro" id="IPR012916">
    <property type="entry name" value="RED_N"/>
</dbReference>
<dbReference type="PANTHER" id="PTHR12765">
    <property type="entry name" value="RED PROTEIN IK FACTOR CYTOKINE IK"/>
    <property type="match status" value="1"/>
</dbReference>
<gene>
    <name evidence="8" type="ORF">PLOB_00021459</name>
</gene>
<dbReference type="EMBL" id="CALNXK010000025">
    <property type="protein sequence ID" value="CAH3112731.1"/>
    <property type="molecule type" value="Genomic_DNA"/>
</dbReference>
<reference evidence="8 9" key="1">
    <citation type="submission" date="2022-05" db="EMBL/GenBank/DDBJ databases">
        <authorList>
            <consortium name="Genoscope - CEA"/>
            <person name="William W."/>
        </authorList>
    </citation>
    <scope>NUCLEOTIDE SEQUENCE [LARGE SCALE GENOMIC DNA]</scope>
</reference>
<dbReference type="InterPro" id="IPR012492">
    <property type="entry name" value="RED_C"/>
</dbReference>
<feature type="compositionally biased region" description="Basic residues" evidence="5">
    <location>
        <begin position="106"/>
        <end position="117"/>
    </location>
</feature>
<feature type="compositionally biased region" description="Acidic residues" evidence="5">
    <location>
        <begin position="93"/>
        <end position="102"/>
    </location>
</feature>
<evidence type="ECO:0000259" key="7">
    <source>
        <dbReference type="Pfam" id="PF07808"/>
    </source>
</evidence>
<dbReference type="Pfam" id="PF07807">
    <property type="entry name" value="RED_C"/>
    <property type="match status" value="1"/>
</dbReference>
<evidence type="ECO:0000256" key="2">
    <source>
        <dbReference type="ARBA" id="ARBA00006660"/>
    </source>
</evidence>
<evidence type="ECO:0000256" key="3">
    <source>
        <dbReference type="ARBA" id="ARBA00022737"/>
    </source>
</evidence>